<reference evidence="1 4" key="2">
    <citation type="submission" date="2020-08" db="EMBL/GenBank/DDBJ databases">
        <title>Genome public.</title>
        <authorList>
            <person name="Liu C."/>
            <person name="Sun Q."/>
        </authorList>
    </citation>
    <scope>NUCLEOTIDE SEQUENCE [LARGE SCALE GENOMIC DNA]</scope>
    <source>
        <strain evidence="1 4">426_9</strain>
    </source>
</reference>
<dbReference type="InterPro" id="IPR046733">
    <property type="entry name" value="DUF6625"/>
</dbReference>
<proteinExistence type="predicted"/>
<gene>
    <name evidence="2" type="ORF">DWU89_06275</name>
    <name evidence="1" type="ORF">H8784_06125</name>
</gene>
<evidence type="ECO:0000313" key="4">
    <source>
        <dbReference type="Proteomes" id="UP000629596"/>
    </source>
</evidence>
<comment type="caution">
    <text evidence="2">The sequence shown here is derived from an EMBL/GenBank/DDBJ whole genome shotgun (WGS) entry which is preliminary data.</text>
</comment>
<dbReference type="Proteomes" id="UP000629596">
    <property type="component" value="Unassembled WGS sequence"/>
</dbReference>
<dbReference type="Pfam" id="PF20330">
    <property type="entry name" value="DUF6625"/>
    <property type="match status" value="1"/>
</dbReference>
<keyword evidence="4" id="KW-1185">Reference proteome</keyword>
<dbReference type="Proteomes" id="UP000256321">
    <property type="component" value="Unassembled WGS sequence"/>
</dbReference>
<evidence type="ECO:0000313" key="1">
    <source>
        <dbReference type="EMBL" id="MBC8601296.1"/>
    </source>
</evidence>
<dbReference type="AlphaFoldDB" id="A0A3D8HHA8"/>
<accession>A0A3D8HHA8</accession>
<dbReference type="EMBL" id="QREV01000010">
    <property type="protein sequence ID" value="RDU49977.1"/>
    <property type="molecule type" value="Genomic_DNA"/>
</dbReference>
<dbReference type="EMBL" id="JACRTI010000010">
    <property type="protein sequence ID" value="MBC8601296.1"/>
    <property type="molecule type" value="Genomic_DNA"/>
</dbReference>
<organism evidence="2 3">
    <name type="scientific">Parabacteroides acidifaciens</name>
    <dbReference type="NCBI Taxonomy" id="2290935"/>
    <lineage>
        <taxon>Bacteria</taxon>
        <taxon>Pseudomonadati</taxon>
        <taxon>Bacteroidota</taxon>
        <taxon>Bacteroidia</taxon>
        <taxon>Bacteroidales</taxon>
        <taxon>Tannerellaceae</taxon>
        <taxon>Parabacteroides</taxon>
    </lineage>
</organism>
<name>A0A3D8HHA8_9BACT</name>
<reference evidence="2 3" key="1">
    <citation type="submission" date="2018-07" db="EMBL/GenBank/DDBJ databases">
        <title>Parabacteroides acidifaciens nov. sp., isolated from human feces.</title>
        <authorList>
            <person name="Wang Y.J."/>
        </authorList>
    </citation>
    <scope>NUCLEOTIDE SEQUENCE [LARGE SCALE GENOMIC DNA]</scope>
    <source>
        <strain evidence="2 3">426-9</strain>
    </source>
</reference>
<evidence type="ECO:0000313" key="3">
    <source>
        <dbReference type="Proteomes" id="UP000256321"/>
    </source>
</evidence>
<dbReference type="RefSeq" id="WP_115498782.1">
    <property type="nucleotide sequence ID" value="NZ_JACRTI010000010.1"/>
</dbReference>
<evidence type="ECO:0000313" key="2">
    <source>
        <dbReference type="EMBL" id="RDU49977.1"/>
    </source>
</evidence>
<sequence>MKIVFILPYFGKFPNYFPLWLKSCQYNPEIDWIIFTDDRSSYDYPPNVKVNYMNFEELQEYIQSCYDYPIQLNKPYDICAFRVAYGELFSEYIKQYDFWGYCDNDLIWGNFNSMIEEYVYKEYDKISWRGHMTLFRNNQDINAIYKMNLSGIPSYKENITSELGYYFIDEVGINYYFKTVGIPIYENVPFADLKIRSYNFKLLHYKSEDDYKNDYQVFVWDSGSLYRYYLDKERHIQREEFLYIHFLKRPMKVDLKIDYDGKFLIVPNRFLPYQEITVDLLLKYGRNRIYFSYWLPRLKLSFLIRKIKYKYTHRFRKRMSYSPNRSV</sequence>
<protein>
    <submittedName>
        <fullName evidence="2">Uncharacterized protein</fullName>
    </submittedName>
</protein>